<name>A0ACC1KBM8_9FUNG</name>
<reference evidence="1" key="1">
    <citation type="submission" date="2022-07" db="EMBL/GenBank/DDBJ databases">
        <title>Phylogenomic reconstructions and comparative analyses of Kickxellomycotina fungi.</title>
        <authorList>
            <person name="Reynolds N.K."/>
            <person name="Stajich J.E."/>
            <person name="Barry K."/>
            <person name="Grigoriev I.V."/>
            <person name="Crous P."/>
            <person name="Smith M.E."/>
        </authorList>
    </citation>
    <scope>NUCLEOTIDE SEQUENCE</scope>
    <source>
        <strain evidence="1">BCRC 34191</strain>
    </source>
</reference>
<gene>
    <name evidence="1" type="ORF">GGI18_003589</name>
</gene>
<dbReference type="EMBL" id="JANBUK010001296">
    <property type="protein sequence ID" value="KAJ2782776.1"/>
    <property type="molecule type" value="Genomic_DNA"/>
</dbReference>
<evidence type="ECO:0000313" key="1">
    <source>
        <dbReference type="EMBL" id="KAJ2782776.1"/>
    </source>
</evidence>
<protein>
    <submittedName>
        <fullName evidence="1">Uncharacterized protein</fullName>
    </submittedName>
</protein>
<feature type="non-terminal residue" evidence="1">
    <location>
        <position position="281"/>
    </location>
</feature>
<keyword evidence="2" id="KW-1185">Reference proteome</keyword>
<sequence length="281" mass="28176">MAASMLQTLVTADRVGTRARMVGIELLSRGFATFKPYLDCQAIIQNLLAVLMTISEDGGGSSSSGGGGASATPTLSLLPAGHNGGNPGALSSSGASTGLGIYRTMSGASLPALAGGCGAGTPVSRHLSNQTRNVNDSLLGGSRELPRPIPAPGGGGSERGGSLATTPTNTLSSVARAAMTSSALRAHAQTGEGSRPRLSKLGYGTDEDVSNTSGDSKSGTPSPRPRAQGQRVSAHRHRSPRTRQSSIGDNGAGSQGSTVSFNLIVLAKSALLRIAAADMPL</sequence>
<proteinExistence type="predicted"/>
<evidence type="ECO:0000313" key="2">
    <source>
        <dbReference type="Proteomes" id="UP001140066"/>
    </source>
</evidence>
<accession>A0ACC1KBM8</accession>
<organism evidence="1 2">
    <name type="scientific">Coemansia linderi</name>
    <dbReference type="NCBI Taxonomy" id="2663919"/>
    <lineage>
        <taxon>Eukaryota</taxon>
        <taxon>Fungi</taxon>
        <taxon>Fungi incertae sedis</taxon>
        <taxon>Zoopagomycota</taxon>
        <taxon>Kickxellomycotina</taxon>
        <taxon>Kickxellomycetes</taxon>
        <taxon>Kickxellales</taxon>
        <taxon>Kickxellaceae</taxon>
        <taxon>Coemansia</taxon>
    </lineage>
</organism>
<comment type="caution">
    <text evidence="1">The sequence shown here is derived from an EMBL/GenBank/DDBJ whole genome shotgun (WGS) entry which is preliminary data.</text>
</comment>
<dbReference type="Proteomes" id="UP001140066">
    <property type="component" value="Unassembled WGS sequence"/>
</dbReference>